<evidence type="ECO:0000313" key="2">
    <source>
        <dbReference type="EMBL" id="QGM45963.1"/>
    </source>
</evidence>
<dbReference type="OrthoDB" id="9815099at2"/>
<protein>
    <submittedName>
        <fullName evidence="2">GNAT family N-acetyltransferase</fullName>
    </submittedName>
</protein>
<dbReference type="CDD" id="cd04301">
    <property type="entry name" value="NAT_SF"/>
    <property type="match status" value="1"/>
</dbReference>
<dbReference type="EMBL" id="CP046052">
    <property type="protein sequence ID" value="QGM45963.1"/>
    <property type="molecule type" value="Genomic_DNA"/>
</dbReference>
<keyword evidence="2" id="KW-0808">Transferase</keyword>
<feature type="domain" description="N-acetyltransferase" evidence="1">
    <location>
        <begin position="27"/>
        <end position="173"/>
    </location>
</feature>
<dbReference type="RefSeq" id="WP_136496228.1">
    <property type="nucleotide sequence ID" value="NZ_CP046052.1"/>
</dbReference>
<dbReference type="InterPro" id="IPR000182">
    <property type="entry name" value="GNAT_dom"/>
</dbReference>
<evidence type="ECO:0000313" key="3">
    <source>
        <dbReference type="Proteomes" id="UP000309061"/>
    </source>
</evidence>
<gene>
    <name evidence="2" type="ORF">H2LOC_009755</name>
</gene>
<name>A0A6B8KHI0_9HYPH</name>
<proteinExistence type="predicted"/>
<dbReference type="InterPro" id="IPR016181">
    <property type="entry name" value="Acyl_CoA_acyltransferase"/>
</dbReference>
<dbReference type="KEGG" id="mhey:H2LOC_009755"/>
<dbReference type="SUPFAM" id="SSF55729">
    <property type="entry name" value="Acyl-CoA N-acyltransferases (Nat)"/>
    <property type="match status" value="1"/>
</dbReference>
<accession>A0A6B8KHI0</accession>
<evidence type="ECO:0000259" key="1">
    <source>
        <dbReference type="PROSITE" id="PS51186"/>
    </source>
</evidence>
<sequence>MTFVSAIAFDDAVAVPFGAAFARHPGFVIGEETPADVEAREALLDAAFGPARFLKTCERLRAGRLPARGLALSAHEGERLIATLRLWPVRAGAGRPALLLGPLAVAQDRQSLGLGAAMIRSALSRAKARNHRAILLVGDEPYYARFGFERRLAEGLTMPGWVDPARFLGLELAPGALKDAHGRVSAAAPAAPECALPRAA</sequence>
<dbReference type="Gene3D" id="3.40.630.30">
    <property type="match status" value="1"/>
</dbReference>
<organism evidence="2 3">
    <name type="scientific">Methylocystis heyeri</name>
    <dbReference type="NCBI Taxonomy" id="391905"/>
    <lineage>
        <taxon>Bacteria</taxon>
        <taxon>Pseudomonadati</taxon>
        <taxon>Pseudomonadota</taxon>
        <taxon>Alphaproteobacteria</taxon>
        <taxon>Hyphomicrobiales</taxon>
        <taxon>Methylocystaceae</taxon>
        <taxon>Methylocystis</taxon>
    </lineage>
</organism>
<dbReference type="Proteomes" id="UP000309061">
    <property type="component" value="Chromosome"/>
</dbReference>
<dbReference type="AlphaFoldDB" id="A0A6B8KHI0"/>
<dbReference type="PROSITE" id="PS51186">
    <property type="entry name" value="GNAT"/>
    <property type="match status" value="1"/>
</dbReference>
<dbReference type="GO" id="GO:0016747">
    <property type="term" value="F:acyltransferase activity, transferring groups other than amino-acyl groups"/>
    <property type="evidence" value="ECO:0007669"/>
    <property type="project" value="InterPro"/>
</dbReference>
<reference evidence="2 3" key="1">
    <citation type="submission" date="2019-11" db="EMBL/GenBank/DDBJ databases">
        <title>The genome sequence of Methylocystis heyeri.</title>
        <authorList>
            <person name="Oshkin I.Y."/>
            <person name="Miroshnikov K."/>
            <person name="Dedysh S.N."/>
        </authorList>
    </citation>
    <scope>NUCLEOTIDE SEQUENCE [LARGE SCALE GENOMIC DNA]</scope>
    <source>
        <strain evidence="2 3">H2</strain>
    </source>
</reference>
<keyword evidence="3" id="KW-1185">Reference proteome</keyword>
<dbReference type="Pfam" id="PF00583">
    <property type="entry name" value="Acetyltransf_1"/>
    <property type="match status" value="1"/>
</dbReference>